<dbReference type="InterPro" id="IPR036690">
    <property type="entry name" value="Fdx_antiC-bd_sf"/>
</dbReference>
<comment type="similarity">
    <text evidence="2 15">Belongs to the phenylalanyl-tRNA synthetase beta subunit family. Type 1 subfamily.</text>
</comment>
<dbReference type="SUPFAM" id="SSF46955">
    <property type="entry name" value="Putative DNA-binding domain"/>
    <property type="match status" value="1"/>
</dbReference>
<keyword evidence="4 15" id="KW-0963">Cytoplasm</keyword>
<evidence type="ECO:0000256" key="3">
    <source>
        <dbReference type="ARBA" id="ARBA00011209"/>
    </source>
</evidence>
<evidence type="ECO:0000256" key="12">
    <source>
        <dbReference type="ARBA" id="ARBA00022917"/>
    </source>
</evidence>
<keyword evidence="5 16" id="KW-0820">tRNA-binding</keyword>
<dbReference type="FunFam" id="3.30.930.10:FF:000130">
    <property type="entry name" value="Phenylalanine--tRNA ligase beta subunit"/>
    <property type="match status" value="1"/>
</dbReference>
<dbReference type="NCBIfam" id="TIGR00472">
    <property type="entry name" value="pheT_bact"/>
    <property type="match status" value="1"/>
</dbReference>
<dbReference type="RefSeq" id="WP_133753648.1">
    <property type="nucleotide sequence ID" value="NZ_CP171129.1"/>
</dbReference>
<dbReference type="SMART" id="SM00873">
    <property type="entry name" value="B3_4"/>
    <property type="match status" value="1"/>
</dbReference>
<evidence type="ECO:0000256" key="8">
    <source>
        <dbReference type="ARBA" id="ARBA00022741"/>
    </source>
</evidence>
<evidence type="ECO:0000256" key="2">
    <source>
        <dbReference type="ARBA" id="ARBA00008653"/>
    </source>
</evidence>
<evidence type="ECO:0000259" key="19">
    <source>
        <dbReference type="PROSITE" id="PS51483"/>
    </source>
</evidence>
<evidence type="ECO:0000256" key="16">
    <source>
        <dbReference type="PROSITE-ProRule" id="PRU00209"/>
    </source>
</evidence>
<dbReference type="InterPro" id="IPR005121">
    <property type="entry name" value="Fdx_antiC-bd"/>
</dbReference>
<keyword evidence="12 15" id="KW-0648">Protein biosynthesis</keyword>
<dbReference type="Gene3D" id="3.30.70.380">
    <property type="entry name" value="Ferrodoxin-fold anticodon-binding domain"/>
    <property type="match status" value="1"/>
</dbReference>
<dbReference type="SUPFAM" id="SSF50249">
    <property type="entry name" value="Nucleic acid-binding proteins"/>
    <property type="match status" value="1"/>
</dbReference>
<dbReference type="InterPro" id="IPR005147">
    <property type="entry name" value="tRNA_synthase_B5-dom"/>
</dbReference>
<dbReference type="InterPro" id="IPR041616">
    <property type="entry name" value="PheRS_beta_core"/>
</dbReference>
<dbReference type="PANTHER" id="PTHR10947">
    <property type="entry name" value="PHENYLALANYL-TRNA SYNTHETASE BETA CHAIN AND LEUCINE-RICH REPEAT-CONTAINING PROTEIN 47"/>
    <property type="match status" value="1"/>
</dbReference>
<dbReference type="InterPro" id="IPR020825">
    <property type="entry name" value="Phe-tRNA_synthase-like_B3/B4"/>
</dbReference>
<dbReference type="SUPFAM" id="SSF56037">
    <property type="entry name" value="PheT/TilS domain"/>
    <property type="match status" value="1"/>
</dbReference>
<dbReference type="PROSITE" id="PS51483">
    <property type="entry name" value="B5"/>
    <property type="match status" value="1"/>
</dbReference>
<feature type="domain" description="TRNA-binding" evidence="17">
    <location>
        <begin position="42"/>
        <end position="162"/>
    </location>
</feature>
<dbReference type="GO" id="GO:0000049">
    <property type="term" value="F:tRNA binding"/>
    <property type="evidence" value="ECO:0007669"/>
    <property type="project" value="UniProtKB-UniRule"/>
</dbReference>
<dbReference type="InterPro" id="IPR033714">
    <property type="entry name" value="tRNA_bind_bactPheRS"/>
</dbReference>
<dbReference type="SMART" id="SM00874">
    <property type="entry name" value="B5"/>
    <property type="match status" value="1"/>
</dbReference>
<comment type="catalytic activity">
    <reaction evidence="14 15">
        <text>tRNA(Phe) + L-phenylalanine + ATP = L-phenylalanyl-tRNA(Phe) + AMP + diphosphate + H(+)</text>
        <dbReference type="Rhea" id="RHEA:19413"/>
        <dbReference type="Rhea" id="RHEA-COMP:9668"/>
        <dbReference type="Rhea" id="RHEA-COMP:9699"/>
        <dbReference type="ChEBI" id="CHEBI:15378"/>
        <dbReference type="ChEBI" id="CHEBI:30616"/>
        <dbReference type="ChEBI" id="CHEBI:33019"/>
        <dbReference type="ChEBI" id="CHEBI:58095"/>
        <dbReference type="ChEBI" id="CHEBI:78442"/>
        <dbReference type="ChEBI" id="CHEBI:78531"/>
        <dbReference type="ChEBI" id="CHEBI:456215"/>
        <dbReference type="EC" id="6.1.1.20"/>
    </reaction>
</comment>
<feature type="binding site" evidence="15">
    <location>
        <position position="479"/>
    </location>
    <ligand>
        <name>Mg(2+)</name>
        <dbReference type="ChEBI" id="CHEBI:18420"/>
        <note>shared with alpha subunit</note>
    </ligand>
</feature>
<dbReference type="FunFam" id="3.30.70.380:FF:000001">
    <property type="entry name" value="Phenylalanine--tRNA ligase beta subunit"/>
    <property type="match status" value="1"/>
</dbReference>
<feature type="binding site" evidence="15">
    <location>
        <position position="476"/>
    </location>
    <ligand>
        <name>Mg(2+)</name>
        <dbReference type="ChEBI" id="CHEBI:18420"/>
        <note>shared with alpha subunit</note>
    </ligand>
</feature>
<dbReference type="Gene3D" id="3.30.930.10">
    <property type="entry name" value="Bira Bifunctional Protein, Domain 2"/>
    <property type="match status" value="1"/>
</dbReference>
<evidence type="ECO:0000256" key="1">
    <source>
        <dbReference type="ARBA" id="ARBA00004496"/>
    </source>
</evidence>
<dbReference type="SUPFAM" id="SSF54991">
    <property type="entry name" value="Anticodon-binding domain of PheRS"/>
    <property type="match status" value="1"/>
</dbReference>
<evidence type="ECO:0000256" key="14">
    <source>
        <dbReference type="ARBA" id="ARBA00049255"/>
    </source>
</evidence>
<dbReference type="SUPFAM" id="SSF55681">
    <property type="entry name" value="Class II aaRS and biotin synthetases"/>
    <property type="match status" value="1"/>
</dbReference>
<feature type="binding site" evidence="15">
    <location>
        <position position="470"/>
    </location>
    <ligand>
        <name>Mg(2+)</name>
        <dbReference type="ChEBI" id="CHEBI:18420"/>
        <note>shared with alpha subunit</note>
    </ligand>
</feature>
<dbReference type="GO" id="GO:0004826">
    <property type="term" value="F:phenylalanine-tRNA ligase activity"/>
    <property type="evidence" value="ECO:0007669"/>
    <property type="project" value="UniProtKB-UniRule"/>
</dbReference>
<keyword evidence="6 15" id="KW-0436">Ligase</keyword>
<evidence type="ECO:0000313" key="20">
    <source>
        <dbReference type="EMBL" id="TDT33081.1"/>
    </source>
</evidence>
<feature type="binding site" evidence="15">
    <location>
        <position position="480"/>
    </location>
    <ligand>
        <name>Mg(2+)</name>
        <dbReference type="ChEBI" id="CHEBI:18420"/>
        <note>shared with alpha subunit</note>
    </ligand>
</feature>
<evidence type="ECO:0000256" key="13">
    <source>
        <dbReference type="ARBA" id="ARBA00023146"/>
    </source>
</evidence>
<evidence type="ECO:0000256" key="15">
    <source>
        <dbReference type="HAMAP-Rule" id="MF_00283"/>
    </source>
</evidence>
<dbReference type="EMBL" id="SOAW01000001">
    <property type="protein sequence ID" value="TDT33081.1"/>
    <property type="molecule type" value="Genomic_DNA"/>
</dbReference>
<evidence type="ECO:0000256" key="9">
    <source>
        <dbReference type="ARBA" id="ARBA00022840"/>
    </source>
</evidence>
<dbReference type="Pfam" id="PF03484">
    <property type="entry name" value="B5"/>
    <property type="match status" value="1"/>
</dbReference>
<evidence type="ECO:0000259" key="18">
    <source>
        <dbReference type="PROSITE" id="PS51447"/>
    </source>
</evidence>
<keyword evidence="21" id="KW-1185">Reference proteome</keyword>
<dbReference type="InterPro" id="IPR005146">
    <property type="entry name" value="B3/B4_tRNA-bd"/>
</dbReference>
<dbReference type="InterPro" id="IPR002547">
    <property type="entry name" value="tRNA-bd_dom"/>
</dbReference>
<keyword evidence="11 16" id="KW-0694">RNA-binding</keyword>
<dbReference type="SMART" id="SM00896">
    <property type="entry name" value="FDX-ACB"/>
    <property type="match status" value="1"/>
</dbReference>
<dbReference type="Proteomes" id="UP000295371">
    <property type="component" value="Unassembled WGS sequence"/>
</dbReference>
<name>A0A4R7J6Q2_9ACTN</name>
<evidence type="ECO:0000256" key="11">
    <source>
        <dbReference type="ARBA" id="ARBA00022884"/>
    </source>
</evidence>
<evidence type="ECO:0000256" key="5">
    <source>
        <dbReference type="ARBA" id="ARBA00022555"/>
    </source>
</evidence>
<keyword evidence="13 15" id="KW-0030">Aminoacyl-tRNA synthetase</keyword>
<dbReference type="CDD" id="cd00769">
    <property type="entry name" value="PheRS_beta_core"/>
    <property type="match status" value="1"/>
</dbReference>
<dbReference type="Gene3D" id="2.40.50.140">
    <property type="entry name" value="Nucleic acid-binding proteins"/>
    <property type="match status" value="1"/>
</dbReference>
<evidence type="ECO:0000313" key="21">
    <source>
        <dbReference type="Proteomes" id="UP000295371"/>
    </source>
</evidence>
<evidence type="ECO:0000256" key="7">
    <source>
        <dbReference type="ARBA" id="ARBA00022723"/>
    </source>
</evidence>
<gene>
    <name evidence="15" type="primary">pheT</name>
    <name evidence="20" type="ORF">CLV29_0679</name>
</gene>
<evidence type="ECO:0000256" key="10">
    <source>
        <dbReference type="ARBA" id="ARBA00022842"/>
    </source>
</evidence>
<keyword evidence="10 15" id="KW-0460">Magnesium</keyword>
<dbReference type="InterPro" id="IPR012340">
    <property type="entry name" value="NA-bd_OB-fold"/>
</dbReference>
<comment type="subcellular location">
    <subcellularLocation>
        <location evidence="1 15">Cytoplasm</location>
    </subcellularLocation>
</comment>
<dbReference type="PANTHER" id="PTHR10947:SF0">
    <property type="entry name" value="PHENYLALANINE--TRNA LIGASE BETA SUBUNIT"/>
    <property type="match status" value="1"/>
</dbReference>
<dbReference type="Pfam" id="PF01588">
    <property type="entry name" value="tRNA_bind"/>
    <property type="match status" value="1"/>
</dbReference>
<dbReference type="Gene3D" id="3.50.40.10">
    <property type="entry name" value="Phenylalanyl-trna Synthetase, Chain B, domain 3"/>
    <property type="match status" value="1"/>
</dbReference>
<evidence type="ECO:0000256" key="4">
    <source>
        <dbReference type="ARBA" id="ARBA00022490"/>
    </source>
</evidence>
<dbReference type="InterPro" id="IPR045060">
    <property type="entry name" value="Phe-tRNA-ligase_IIc_bsu"/>
</dbReference>
<keyword evidence="8 15" id="KW-0547">Nucleotide-binding</keyword>
<accession>A0A4R7J6Q2</accession>
<dbReference type="EC" id="6.1.1.20" evidence="15"/>
<dbReference type="PROSITE" id="PS51447">
    <property type="entry name" value="FDX_ACB"/>
    <property type="match status" value="1"/>
</dbReference>
<dbReference type="GO" id="GO:0006432">
    <property type="term" value="P:phenylalanyl-tRNA aminoacylation"/>
    <property type="evidence" value="ECO:0007669"/>
    <property type="project" value="UniProtKB-UniRule"/>
</dbReference>
<dbReference type="InterPro" id="IPR004532">
    <property type="entry name" value="Phe-tRNA-ligase_IIc_bsu_bact"/>
</dbReference>
<dbReference type="OrthoDB" id="9805455at2"/>
<dbReference type="HAMAP" id="MF_00283">
    <property type="entry name" value="Phe_tRNA_synth_beta1"/>
    <property type="match status" value="1"/>
</dbReference>
<dbReference type="AlphaFoldDB" id="A0A4R7J6Q2"/>
<evidence type="ECO:0000259" key="17">
    <source>
        <dbReference type="PROSITE" id="PS50886"/>
    </source>
</evidence>
<feature type="domain" description="FDX-ACB" evidence="18">
    <location>
        <begin position="742"/>
        <end position="835"/>
    </location>
</feature>
<dbReference type="GO" id="GO:0000287">
    <property type="term" value="F:magnesium ion binding"/>
    <property type="evidence" value="ECO:0007669"/>
    <property type="project" value="UniProtKB-UniRule"/>
</dbReference>
<proteinExistence type="inferred from homology"/>
<protein>
    <recommendedName>
        <fullName evidence="15">Phenylalanine--tRNA ligase beta subunit</fullName>
        <ecNumber evidence="15">6.1.1.20</ecNumber>
    </recommendedName>
    <alternativeName>
        <fullName evidence="15">Phenylalanyl-tRNA synthetase beta subunit</fullName>
        <shortName evidence="15">PheRS</shortName>
    </alternativeName>
</protein>
<dbReference type="Gene3D" id="3.30.56.10">
    <property type="match status" value="2"/>
</dbReference>
<keyword evidence="9 15" id="KW-0067">ATP-binding</keyword>
<dbReference type="InterPro" id="IPR009061">
    <property type="entry name" value="DNA-bd_dom_put_sf"/>
</dbReference>
<evidence type="ECO:0000256" key="6">
    <source>
        <dbReference type="ARBA" id="ARBA00022598"/>
    </source>
</evidence>
<dbReference type="GO" id="GO:0005524">
    <property type="term" value="F:ATP binding"/>
    <property type="evidence" value="ECO:0007669"/>
    <property type="project" value="UniProtKB-UniRule"/>
</dbReference>
<keyword evidence="7 15" id="KW-0479">Metal-binding</keyword>
<dbReference type="InterPro" id="IPR045864">
    <property type="entry name" value="aa-tRNA-synth_II/BPL/LPL"/>
</dbReference>
<dbReference type="Pfam" id="PF03483">
    <property type="entry name" value="B3_4"/>
    <property type="match status" value="1"/>
</dbReference>
<dbReference type="Pfam" id="PF03147">
    <property type="entry name" value="FDX-ACB"/>
    <property type="match status" value="1"/>
</dbReference>
<comment type="subunit">
    <text evidence="3 15">Tetramer of two alpha and two beta subunits.</text>
</comment>
<dbReference type="CDD" id="cd02796">
    <property type="entry name" value="tRNA_bind_bactPheRS"/>
    <property type="match status" value="1"/>
</dbReference>
<sequence>MRAPIGWLAEYAALGDDLDPVTLREQLINIGLEVERIDSAGADVSGPVVIGKVVSFEAEPQKNGKTIRWCAVDVGEYNQTSEITDGGPRGIVCGASNFAEGDLVAVALPGAVLPGDFAISARKTYGHVSDGMICSARELGLGDEHDGILVLSPVDDHGNPRELGTPVVDALGLREDVLDIAVTPDMSYCLSIRGIARESALANSVAFTDPAAEALPAPIAEGQSVELQTPKAPLYTMLSISGVDPSRPSPQFITRRLQLAGVRPISLIVDVTNYVMLEIGVPLHAFATDRVQGGIVVREATEGETLVTLDDKRRTLAAGDLLITDDSGPIGLAGVMGGASTEIDETTTEVLLEAAWFDPIQIGRTSRRLKLVSEASKRFERTVDPRATYAAAARAAELLTRYGGGTVTGTTIVGRAPESPRQTMDPQLPSRVLGAKIDDQWVIDTLTASGVEVTVGETGLQLRPPSWRPDLVDPFDYVEEVGAKWGVNDKIASVVPRAPGGHGLSPVQRARRAVNRAATAAGFVEVLSFPFTSAADLDKLGIAADDQRRDQVSLLNPLSELQDKLRTTVLPGLFAAVAKNTSRSQDDLALFEFGSVYFGAQRPDAPTPGVLDRPTDAELLALDAALPRQPWHFGAVLTGLWQPKGWDNPAKPAGWQQALALVDVVAASLGLRVTRRAAEYAPWHPGRCAAISVGDTLIGYAGELHPKVVQAFGLPERTAAVELDFDALIALVPGPGQVPLISPYPVVKEDVALVVDEAVPVADVEQALVQGAGELLESVRLFDIYRSEQLGEQKKSLAYSLRFRAADRTLTEAEASTARDAAVQAAAERYGAVQRA</sequence>
<organism evidence="20 21">
    <name type="scientific">Naumannella halotolerans</name>
    <dbReference type="NCBI Taxonomy" id="993414"/>
    <lineage>
        <taxon>Bacteria</taxon>
        <taxon>Bacillati</taxon>
        <taxon>Actinomycetota</taxon>
        <taxon>Actinomycetes</taxon>
        <taxon>Propionibacteriales</taxon>
        <taxon>Propionibacteriaceae</taxon>
        <taxon>Naumannella</taxon>
    </lineage>
</organism>
<feature type="domain" description="B5" evidence="19">
    <location>
        <begin position="417"/>
        <end position="492"/>
    </location>
</feature>
<dbReference type="PROSITE" id="PS50886">
    <property type="entry name" value="TRBD"/>
    <property type="match status" value="1"/>
</dbReference>
<dbReference type="Pfam" id="PF17759">
    <property type="entry name" value="tRNA_synthFbeta"/>
    <property type="match status" value="1"/>
</dbReference>
<dbReference type="GO" id="GO:0009328">
    <property type="term" value="C:phenylalanine-tRNA ligase complex"/>
    <property type="evidence" value="ECO:0007669"/>
    <property type="project" value="TreeGrafter"/>
</dbReference>
<reference evidence="20 21" key="1">
    <citation type="submission" date="2019-03" db="EMBL/GenBank/DDBJ databases">
        <title>Genomic Encyclopedia of Archaeal and Bacterial Type Strains, Phase II (KMG-II): from individual species to whole genera.</title>
        <authorList>
            <person name="Goeker M."/>
        </authorList>
    </citation>
    <scope>NUCLEOTIDE SEQUENCE [LARGE SCALE GENOMIC DNA]</scope>
    <source>
        <strain evidence="20 21">DSM 24323</strain>
    </source>
</reference>
<comment type="caution">
    <text evidence="20">The sequence shown here is derived from an EMBL/GenBank/DDBJ whole genome shotgun (WGS) entry which is preliminary data.</text>
</comment>
<comment type="cofactor">
    <cofactor evidence="15">
        <name>Mg(2+)</name>
        <dbReference type="ChEBI" id="CHEBI:18420"/>
    </cofactor>
    <text evidence="15">Binds 2 magnesium ions per tetramer.</text>
</comment>